<gene>
    <name evidence="1" type="ordered locus">VC0395_A0827</name>
</gene>
<protein>
    <recommendedName>
        <fullName evidence="3">DUF3187 family protein</fullName>
    </recommendedName>
</protein>
<dbReference type="eggNOG" id="ENOG502ZE4B">
    <property type="taxonomic scope" value="Bacteria"/>
</dbReference>
<reference evidence="1 2" key="1">
    <citation type="submission" date="2007-03" db="EMBL/GenBank/DDBJ databases">
        <authorList>
            <person name="Heidelberg J."/>
        </authorList>
    </citation>
    <scope>NUCLEOTIDE SEQUENCE [LARGE SCALE GENOMIC DNA]</scope>
    <source>
        <strain evidence="2">ATCC 39541 / Classical Ogawa 395 / O395</strain>
    </source>
</reference>
<organism evidence="1 2">
    <name type="scientific">Vibrio cholerae serotype O1 (strain ATCC 39541 / Classical Ogawa 395 / O395)</name>
    <dbReference type="NCBI Taxonomy" id="345073"/>
    <lineage>
        <taxon>Bacteria</taxon>
        <taxon>Pseudomonadati</taxon>
        <taxon>Pseudomonadota</taxon>
        <taxon>Gammaproteobacteria</taxon>
        <taxon>Vibrionales</taxon>
        <taxon>Vibrionaceae</taxon>
        <taxon>Vibrio</taxon>
    </lineage>
</organism>
<dbReference type="EMBL" id="CP000627">
    <property type="protein sequence ID" value="ABQ20496.1"/>
    <property type="molecule type" value="Genomic_DNA"/>
</dbReference>
<sequence>MRFIPLLSLICTLVAFPSLANEYRYGPFINYAQAPLASHSLTPQLRDGFSLPLDSQELFGGFSAASIWSDSPGYEGDFYQNQFTLGLKWQFAPRWQAELSYRFSQAWDNQLDSLTMGFHDLFGLDQNGRDSVDKHRFHIAVPEHKIAWDDFSGSTLSSAFSVYTQYQIHTSEQHGLSLGATLYYNQNGLLRLNRFEQALQLNYTYQQDAHRIYGLLGVVHHNSATGTLPTKKSTLTVAAGYEYQLNTKHHLFSSFHFYQGTVESPKELEKPATEYVLGYRYVMPSSALELALTENVFSTDNSTDIALHISYRYRL</sequence>
<dbReference type="SUPFAM" id="SSF56935">
    <property type="entry name" value="Porins"/>
    <property type="match status" value="1"/>
</dbReference>
<dbReference type="Proteomes" id="UP000000249">
    <property type="component" value="Chromosome 1"/>
</dbReference>
<dbReference type="PATRIC" id="fig|345073.21.peg.1290"/>
<name>A0A0H3AHK2_VIBC3</name>
<dbReference type="AlphaFoldDB" id="A0A0H3AHK2"/>
<evidence type="ECO:0000313" key="2">
    <source>
        <dbReference type="Proteomes" id="UP000000249"/>
    </source>
</evidence>
<dbReference type="Pfam" id="PF11383">
    <property type="entry name" value="DUF3187"/>
    <property type="match status" value="1"/>
</dbReference>
<accession>A0A0H3AHK2</accession>
<dbReference type="KEGG" id="vco:VC0395_A0827"/>
<dbReference type="RefSeq" id="WP_001211040.1">
    <property type="nucleotide sequence ID" value="NC_009457.1"/>
</dbReference>
<evidence type="ECO:0008006" key="3">
    <source>
        <dbReference type="Google" id="ProtNLM"/>
    </source>
</evidence>
<dbReference type="InterPro" id="IPR021523">
    <property type="entry name" value="DUF3187"/>
</dbReference>
<evidence type="ECO:0000313" key="1">
    <source>
        <dbReference type="EMBL" id="ABQ20496.1"/>
    </source>
</evidence>
<dbReference type="OrthoDB" id="5852241at2"/>
<proteinExistence type="predicted"/>
<dbReference type="KEGG" id="vcr:VC395_1326"/>